<dbReference type="Pfam" id="PF03583">
    <property type="entry name" value="LIP"/>
    <property type="match status" value="1"/>
</dbReference>
<dbReference type="EMBL" id="JAUSVR010000001">
    <property type="protein sequence ID" value="MDQ0509268.1"/>
    <property type="molecule type" value="Genomic_DNA"/>
</dbReference>
<evidence type="ECO:0000313" key="2">
    <source>
        <dbReference type="EMBL" id="MDQ0509268.1"/>
    </source>
</evidence>
<keyword evidence="1" id="KW-0732">Signal</keyword>
<dbReference type="PANTHER" id="PTHR34853">
    <property type="match status" value="1"/>
</dbReference>
<dbReference type="Gene3D" id="3.40.50.1820">
    <property type="entry name" value="alpha/beta hydrolase"/>
    <property type="match status" value="2"/>
</dbReference>
<feature type="signal peptide" evidence="1">
    <location>
        <begin position="1"/>
        <end position="35"/>
    </location>
</feature>
<dbReference type="RefSeq" id="WP_306887955.1">
    <property type="nucleotide sequence ID" value="NZ_JAUSVR010000001.1"/>
</dbReference>
<organism evidence="2 3">
    <name type="scientific">Ancylobacter amanitiformis</name>
    <dbReference type="NCBI Taxonomy" id="217069"/>
    <lineage>
        <taxon>Bacteria</taxon>
        <taxon>Pseudomonadati</taxon>
        <taxon>Pseudomonadota</taxon>
        <taxon>Alphaproteobacteria</taxon>
        <taxon>Hyphomicrobiales</taxon>
        <taxon>Xanthobacteraceae</taxon>
        <taxon>Ancylobacter</taxon>
    </lineage>
</organism>
<comment type="caution">
    <text evidence="2">The sequence shown here is derived from an EMBL/GenBank/DDBJ whole genome shotgun (WGS) entry which is preliminary data.</text>
</comment>
<accession>A0ABU0LKR8</accession>
<evidence type="ECO:0000313" key="3">
    <source>
        <dbReference type="Proteomes" id="UP001235094"/>
    </source>
</evidence>
<sequence>MLTPDAISSAHKPSATRLLLAGAMLLCAATNAARADDGDFYRIAAGRIAGAPGTLLKAEPVPAPPGAAAAYRIVYRSRGLANEAIAVSGVVALPAAGMGARPVVTWGHGTTGVATDCAPSLAPARDFSNIAGLQTLLAKGYIVAATDYQGLGEGGQHPYLAGSSEAHSMIDAARAARRLPGARAGTRFAAWGFSQGGHAALFTGALARRYAPELQLAGVAAVSAPTNLDRLLRADIHSTAGEVLTSYAAWSWSRSYHLPIRQIIKSKAITDVQRVASTCSLDLADDLTLGLDASGFQGTGLLKHGADRRPDWSHLITGNSVPPPGTAPVFIAQGMMDQIVRPGPTRAYVNRLCRAGIKVDYVEIPWASHGAAETAGTAAAVHWLTDRLSGQPSTSDCTDILAKAGNE</sequence>
<evidence type="ECO:0000256" key="1">
    <source>
        <dbReference type="SAM" id="SignalP"/>
    </source>
</evidence>
<protein>
    <submittedName>
        <fullName evidence="2">Acetyl esterase/lipase</fullName>
    </submittedName>
</protein>
<dbReference type="PANTHER" id="PTHR34853:SF1">
    <property type="entry name" value="LIPASE 5"/>
    <property type="match status" value="1"/>
</dbReference>
<gene>
    <name evidence="2" type="ORF">QOZ99_000145</name>
</gene>
<dbReference type="Proteomes" id="UP001235094">
    <property type="component" value="Unassembled WGS sequence"/>
</dbReference>
<keyword evidence="3" id="KW-1185">Reference proteome</keyword>
<dbReference type="InterPro" id="IPR029058">
    <property type="entry name" value="AB_hydrolase_fold"/>
</dbReference>
<dbReference type="PIRSF" id="PIRSF029171">
    <property type="entry name" value="Esterase_LipA"/>
    <property type="match status" value="1"/>
</dbReference>
<reference evidence="2 3" key="1">
    <citation type="submission" date="2023-07" db="EMBL/GenBank/DDBJ databases">
        <title>Genomic Encyclopedia of Type Strains, Phase IV (KMG-IV): sequencing the most valuable type-strain genomes for metagenomic binning, comparative biology and taxonomic classification.</title>
        <authorList>
            <person name="Goeker M."/>
        </authorList>
    </citation>
    <scope>NUCLEOTIDE SEQUENCE [LARGE SCALE GENOMIC DNA]</scope>
    <source>
        <strain evidence="2 3">DSM 15561</strain>
    </source>
</reference>
<dbReference type="SUPFAM" id="SSF53474">
    <property type="entry name" value="alpha/beta-Hydrolases"/>
    <property type="match status" value="1"/>
</dbReference>
<dbReference type="InterPro" id="IPR005152">
    <property type="entry name" value="Lipase_secreted"/>
</dbReference>
<name>A0ABU0LKR8_9HYPH</name>
<feature type="chain" id="PRO_5046942923" evidence="1">
    <location>
        <begin position="36"/>
        <end position="407"/>
    </location>
</feature>
<proteinExistence type="predicted"/>